<keyword evidence="3" id="KW-1185">Reference proteome</keyword>
<name>A0A318XL80_9FIRM</name>
<dbReference type="Proteomes" id="UP000248132">
    <property type="component" value="Unassembled WGS sequence"/>
</dbReference>
<dbReference type="Pfam" id="PF05239">
    <property type="entry name" value="PRC"/>
    <property type="match status" value="2"/>
</dbReference>
<sequence>MIKKYSNVLGLPVISAKDGVKIGTLKDVAFCRDNMGVAGFILEKDSHNLKGNVVLLEDVLSLGNDALIVDDADRLLKYRKFRKFPEMKERMQLQGFKIYTHSGNDIGIVQDILFDYRTGKVEGVQVSDGLVQDLMMGRNILPFIGRIEIGSDNILVENEAVEEMMNTGGGLRSRLN</sequence>
<reference evidence="2 3" key="1">
    <citation type="submission" date="2018-06" db="EMBL/GenBank/DDBJ databases">
        <title>Genomic Encyclopedia of Type Strains, Phase I: the one thousand microbial genomes (KMG-I) project.</title>
        <authorList>
            <person name="Kyrpides N."/>
        </authorList>
    </citation>
    <scope>NUCLEOTIDE SEQUENCE [LARGE SCALE GENOMIC DNA]</scope>
    <source>
        <strain evidence="2 3">DSM 19573</strain>
    </source>
</reference>
<dbReference type="InterPro" id="IPR027275">
    <property type="entry name" value="PRC-brl_dom"/>
</dbReference>
<dbReference type="Gene3D" id="2.30.30.240">
    <property type="entry name" value="PRC-barrel domain"/>
    <property type="match status" value="2"/>
</dbReference>
<dbReference type="EMBL" id="QKMR01000012">
    <property type="protein sequence ID" value="PYG87321.1"/>
    <property type="molecule type" value="Genomic_DNA"/>
</dbReference>
<organism evidence="2 3">
    <name type="scientific">Ruminiclostridium sufflavum DSM 19573</name>
    <dbReference type="NCBI Taxonomy" id="1121337"/>
    <lineage>
        <taxon>Bacteria</taxon>
        <taxon>Bacillati</taxon>
        <taxon>Bacillota</taxon>
        <taxon>Clostridia</taxon>
        <taxon>Eubacteriales</taxon>
        <taxon>Oscillospiraceae</taxon>
        <taxon>Ruminiclostridium</taxon>
    </lineage>
</organism>
<gene>
    <name evidence="2" type="ORF">LY28_02228</name>
</gene>
<evidence type="ECO:0000259" key="1">
    <source>
        <dbReference type="Pfam" id="PF05239"/>
    </source>
</evidence>
<dbReference type="AlphaFoldDB" id="A0A318XL80"/>
<dbReference type="InterPro" id="IPR011033">
    <property type="entry name" value="PRC_barrel-like_sf"/>
</dbReference>
<evidence type="ECO:0000313" key="2">
    <source>
        <dbReference type="EMBL" id="PYG87321.1"/>
    </source>
</evidence>
<dbReference type="OrthoDB" id="1707618at2"/>
<comment type="caution">
    <text evidence="2">The sequence shown here is derived from an EMBL/GenBank/DDBJ whole genome shotgun (WGS) entry which is preliminary data.</text>
</comment>
<protein>
    <submittedName>
        <fullName evidence="2">Uncharacterized protein YrrD</fullName>
    </submittedName>
</protein>
<feature type="domain" description="PRC-barrel" evidence="1">
    <location>
        <begin position="92"/>
        <end position="158"/>
    </location>
</feature>
<accession>A0A318XL80</accession>
<feature type="domain" description="PRC-barrel" evidence="1">
    <location>
        <begin position="4"/>
        <end position="71"/>
    </location>
</feature>
<dbReference type="SUPFAM" id="SSF50346">
    <property type="entry name" value="PRC-barrel domain"/>
    <property type="match status" value="2"/>
</dbReference>
<evidence type="ECO:0000313" key="3">
    <source>
        <dbReference type="Proteomes" id="UP000248132"/>
    </source>
</evidence>
<proteinExistence type="predicted"/>